<dbReference type="PROSITE" id="PS51318">
    <property type="entry name" value="TAT"/>
    <property type="match status" value="1"/>
</dbReference>
<comment type="caution">
    <text evidence="2">The sequence shown here is derived from an EMBL/GenBank/DDBJ whole genome shotgun (WGS) entry which is preliminary data.</text>
</comment>
<organism evidence="2 3">
    <name type="scientific">Streptomyces mimosae</name>
    <dbReference type="NCBI Taxonomy" id="2586635"/>
    <lineage>
        <taxon>Bacteria</taxon>
        <taxon>Bacillati</taxon>
        <taxon>Actinomycetota</taxon>
        <taxon>Actinomycetes</taxon>
        <taxon>Kitasatosporales</taxon>
        <taxon>Streptomycetaceae</taxon>
        <taxon>Streptomyces</taxon>
    </lineage>
</organism>
<dbReference type="RefSeq" id="WP_139673446.1">
    <property type="nucleotide sequence ID" value="NZ_VDLY02000020.1"/>
</dbReference>
<name>A0A5N5ZZQ1_9ACTN</name>
<evidence type="ECO:0008006" key="4">
    <source>
        <dbReference type="Google" id="ProtNLM"/>
    </source>
</evidence>
<dbReference type="EMBL" id="VDLY02000020">
    <property type="protein sequence ID" value="KAB8161293.1"/>
    <property type="molecule type" value="Genomic_DNA"/>
</dbReference>
<protein>
    <recommendedName>
        <fullName evidence="4">Peptidase inhibitor family I36 protein</fullName>
    </recommendedName>
</protein>
<evidence type="ECO:0000313" key="3">
    <source>
        <dbReference type="Proteomes" id="UP000314251"/>
    </source>
</evidence>
<evidence type="ECO:0000256" key="1">
    <source>
        <dbReference type="SAM" id="SignalP"/>
    </source>
</evidence>
<keyword evidence="3" id="KW-1185">Reference proteome</keyword>
<sequence length="127" mass="13507">MRFRRTVGAAGAALAVAATTLTLAPSASAAKSHCPERHVCVWETPSFEGRPTLISQGDIETNLTSSTGIAIYNNGRHHPGADHIWYRVAKGDGTAVTGCLHYPSDTPDSRIVSGPATFEWARWGGEC</sequence>
<dbReference type="Pfam" id="PF03995">
    <property type="entry name" value="Inhibitor_I36"/>
    <property type="match status" value="1"/>
</dbReference>
<reference evidence="2" key="1">
    <citation type="submission" date="2019-10" db="EMBL/GenBank/DDBJ databases">
        <title>Nonomuraea sp. nov., isolated from Phyllanthus amarus.</title>
        <authorList>
            <person name="Klykleung N."/>
            <person name="Tanasupawat S."/>
        </authorList>
    </citation>
    <scope>NUCLEOTIDE SEQUENCE [LARGE SCALE GENOMIC DNA]</scope>
    <source>
        <strain evidence="2">3MP-10</strain>
    </source>
</reference>
<accession>A0A5N5ZZQ1</accession>
<feature type="chain" id="PRO_5024376680" description="Peptidase inhibitor family I36 protein" evidence="1">
    <location>
        <begin position="30"/>
        <end position="127"/>
    </location>
</feature>
<gene>
    <name evidence="2" type="ORF">FH607_026025</name>
</gene>
<keyword evidence="1" id="KW-0732">Signal</keyword>
<dbReference type="AlphaFoldDB" id="A0A5N5ZZQ1"/>
<evidence type="ECO:0000313" key="2">
    <source>
        <dbReference type="EMBL" id="KAB8161293.1"/>
    </source>
</evidence>
<feature type="signal peptide" evidence="1">
    <location>
        <begin position="1"/>
        <end position="29"/>
    </location>
</feature>
<dbReference type="OrthoDB" id="4234793at2"/>
<dbReference type="InterPro" id="IPR006311">
    <property type="entry name" value="TAT_signal"/>
</dbReference>
<dbReference type="Proteomes" id="UP000314251">
    <property type="component" value="Unassembled WGS sequence"/>
</dbReference>
<proteinExistence type="predicted"/>